<gene>
    <name evidence="1" type="ORF">J2Z56_002120</name>
    <name evidence="2" type="ORF">J2Z57_002244</name>
</gene>
<accession>A0A9X0YLJ5</accession>
<evidence type="ECO:0000313" key="3">
    <source>
        <dbReference type="Proteomes" id="UP001138672"/>
    </source>
</evidence>
<dbReference type="SUPFAM" id="SSF52833">
    <property type="entry name" value="Thioredoxin-like"/>
    <property type="match status" value="1"/>
</dbReference>
<proteinExistence type="predicted"/>
<evidence type="ECO:0000313" key="1">
    <source>
        <dbReference type="EMBL" id="MBP1840193.1"/>
    </source>
</evidence>
<dbReference type="RefSeq" id="WP_307414691.1">
    <property type="nucleotide sequence ID" value="NZ_JAGGJQ010000005.1"/>
</dbReference>
<evidence type="ECO:0000313" key="4">
    <source>
        <dbReference type="Proteomes" id="UP001231587"/>
    </source>
</evidence>
<dbReference type="EMBL" id="JAGGJQ010000005">
    <property type="protein sequence ID" value="MBP1840193.1"/>
    <property type="molecule type" value="Genomic_DNA"/>
</dbReference>
<keyword evidence="4" id="KW-1185">Reference proteome</keyword>
<sequence length="141" mass="16140">MSRKEVRLKINENMGFFDKIFSNNSEDKSEKPSIPWKALVSESQLDTIVEDSAGKTQVIFKHSTRCGISRMVLSQFEKAYDLDLNLDMYFLDLLQNRELSAEIANRFKVYHESPQLLIVKNGVVVKHASHGEINSIDLSAY</sequence>
<dbReference type="NCBIfam" id="TIGR04019">
    <property type="entry name" value="B_thiol_YtxJ"/>
    <property type="match status" value="1"/>
</dbReference>
<reference evidence="1" key="1">
    <citation type="submission" date="2021-03" db="EMBL/GenBank/DDBJ databases">
        <title>Genomic Encyclopedia of Type Strains, Phase IV (KMG-IV): sequencing the most valuable type-strain genomes for metagenomic binning, comparative biology and taxonomic classification.</title>
        <authorList>
            <person name="Goeker M."/>
        </authorList>
    </citation>
    <scope>NUCLEOTIDE SEQUENCE</scope>
    <source>
        <strain evidence="1">DSM 15523</strain>
        <strain evidence="2 4">DSM 16476</strain>
    </source>
</reference>
<dbReference type="Pfam" id="PF11009">
    <property type="entry name" value="BrxC"/>
    <property type="match status" value="1"/>
</dbReference>
<evidence type="ECO:0000313" key="2">
    <source>
        <dbReference type="EMBL" id="MDQ0335793.1"/>
    </source>
</evidence>
<name>A0A9X0YLJ5_9FLAO</name>
<comment type="caution">
    <text evidence="1">The sequence shown here is derived from an EMBL/GenBank/DDBJ whole genome shotgun (WGS) entry which is preliminary data.</text>
</comment>
<dbReference type="InterPro" id="IPR022551">
    <property type="entry name" value="BrxC"/>
</dbReference>
<dbReference type="Gene3D" id="3.40.30.10">
    <property type="entry name" value="Glutaredoxin"/>
    <property type="match status" value="1"/>
</dbReference>
<dbReference type="Proteomes" id="UP001231587">
    <property type="component" value="Unassembled WGS sequence"/>
</dbReference>
<dbReference type="EMBL" id="JAUSUU010000006">
    <property type="protein sequence ID" value="MDQ0335793.1"/>
    <property type="molecule type" value="Genomic_DNA"/>
</dbReference>
<dbReference type="InterPro" id="IPR036249">
    <property type="entry name" value="Thioredoxin-like_sf"/>
</dbReference>
<protein>
    <submittedName>
        <fullName evidence="1">Bacillithiol system protein YtxJ</fullName>
    </submittedName>
</protein>
<dbReference type="Proteomes" id="UP001138672">
    <property type="component" value="Unassembled WGS sequence"/>
</dbReference>
<organism evidence="1 3">
    <name type="scientific">Formosa algae</name>
    <dbReference type="NCBI Taxonomy" id="225843"/>
    <lineage>
        <taxon>Bacteria</taxon>
        <taxon>Pseudomonadati</taxon>
        <taxon>Bacteroidota</taxon>
        <taxon>Flavobacteriia</taxon>
        <taxon>Flavobacteriales</taxon>
        <taxon>Flavobacteriaceae</taxon>
        <taxon>Formosa</taxon>
    </lineage>
</organism>
<dbReference type="AlphaFoldDB" id="A0A9X0YLJ5"/>